<dbReference type="InterPro" id="IPR000182">
    <property type="entry name" value="GNAT_dom"/>
</dbReference>
<dbReference type="Gene3D" id="3.40.630.30">
    <property type="match status" value="1"/>
</dbReference>
<dbReference type="EMBL" id="JACCBU010000001">
    <property type="protein sequence ID" value="NYE70328.1"/>
    <property type="molecule type" value="Genomic_DNA"/>
</dbReference>
<protein>
    <submittedName>
        <fullName evidence="2">GNAT superfamily N-acetyltransferase</fullName>
    </submittedName>
</protein>
<dbReference type="Proteomes" id="UP000569914">
    <property type="component" value="Unassembled WGS sequence"/>
</dbReference>
<keyword evidence="3" id="KW-1185">Reference proteome</keyword>
<dbReference type="PANTHER" id="PTHR42791:SF1">
    <property type="entry name" value="N-ACETYLTRANSFERASE DOMAIN-CONTAINING PROTEIN"/>
    <property type="match status" value="1"/>
</dbReference>
<dbReference type="AlphaFoldDB" id="A0A7Y9I575"/>
<dbReference type="PROSITE" id="PS51186">
    <property type="entry name" value="GNAT"/>
    <property type="match status" value="1"/>
</dbReference>
<keyword evidence="2" id="KW-0808">Transferase</keyword>
<dbReference type="GO" id="GO:0016747">
    <property type="term" value="F:acyltransferase activity, transferring groups other than amino-acyl groups"/>
    <property type="evidence" value="ECO:0007669"/>
    <property type="project" value="InterPro"/>
</dbReference>
<sequence>MATSELHDSAVRVLSAAFLDDPVLSWAFPDRQTRPTALNLVLAAFLRNGRLRTIEDGDRLRAVAVWCSPAEHEVPAPDQPDPVLIPHLGRLAELGRLLDDRYPGDADHRYLRVIGVGPKDRGRGYGGALLAEGLAECDAAGLPAYLEASAPRNAALYARHGFRPYGPPIQLPDGPELFPLWREPAPKITNRTESRP</sequence>
<accession>A0A7Y9I575</accession>
<dbReference type="SUPFAM" id="SSF55729">
    <property type="entry name" value="Acyl-CoA N-acyltransferases (Nat)"/>
    <property type="match status" value="1"/>
</dbReference>
<dbReference type="CDD" id="cd04301">
    <property type="entry name" value="NAT_SF"/>
    <property type="match status" value="1"/>
</dbReference>
<feature type="domain" description="N-acetyltransferase" evidence="1">
    <location>
        <begin position="47"/>
        <end position="186"/>
    </location>
</feature>
<dbReference type="PANTHER" id="PTHR42791">
    <property type="entry name" value="GNAT FAMILY ACETYLTRANSFERASE"/>
    <property type="match status" value="1"/>
</dbReference>
<dbReference type="InterPro" id="IPR052523">
    <property type="entry name" value="Trichothecene_AcTrans"/>
</dbReference>
<evidence type="ECO:0000259" key="1">
    <source>
        <dbReference type="PROSITE" id="PS51186"/>
    </source>
</evidence>
<reference evidence="2 3" key="1">
    <citation type="submission" date="2020-07" db="EMBL/GenBank/DDBJ databases">
        <title>Sequencing the genomes of 1000 actinobacteria strains.</title>
        <authorList>
            <person name="Klenk H.-P."/>
        </authorList>
    </citation>
    <scope>NUCLEOTIDE SEQUENCE [LARGE SCALE GENOMIC DNA]</scope>
    <source>
        <strain evidence="2 3">DSM 22083</strain>
    </source>
</reference>
<dbReference type="Pfam" id="PF00583">
    <property type="entry name" value="Acetyltransf_1"/>
    <property type="match status" value="1"/>
</dbReference>
<dbReference type="InterPro" id="IPR016181">
    <property type="entry name" value="Acyl_CoA_acyltransferase"/>
</dbReference>
<organism evidence="2 3">
    <name type="scientific">Microlunatus parietis</name>
    <dbReference type="NCBI Taxonomy" id="682979"/>
    <lineage>
        <taxon>Bacteria</taxon>
        <taxon>Bacillati</taxon>
        <taxon>Actinomycetota</taxon>
        <taxon>Actinomycetes</taxon>
        <taxon>Propionibacteriales</taxon>
        <taxon>Propionibacteriaceae</taxon>
        <taxon>Microlunatus</taxon>
    </lineage>
</organism>
<evidence type="ECO:0000313" key="2">
    <source>
        <dbReference type="EMBL" id="NYE70328.1"/>
    </source>
</evidence>
<dbReference type="RefSeq" id="WP_179749696.1">
    <property type="nucleotide sequence ID" value="NZ_JACCBU010000001.1"/>
</dbReference>
<gene>
    <name evidence="2" type="ORF">BKA15_001657</name>
</gene>
<name>A0A7Y9I575_9ACTN</name>
<proteinExistence type="predicted"/>
<comment type="caution">
    <text evidence="2">The sequence shown here is derived from an EMBL/GenBank/DDBJ whole genome shotgun (WGS) entry which is preliminary data.</text>
</comment>
<evidence type="ECO:0000313" key="3">
    <source>
        <dbReference type="Proteomes" id="UP000569914"/>
    </source>
</evidence>